<evidence type="ECO:0000256" key="3">
    <source>
        <dbReference type="ARBA" id="ARBA00022588"/>
    </source>
</evidence>
<evidence type="ECO:0000256" key="1">
    <source>
        <dbReference type="ARBA" id="ARBA00004514"/>
    </source>
</evidence>
<evidence type="ECO:0000256" key="2">
    <source>
        <dbReference type="ARBA" id="ARBA00022490"/>
    </source>
</evidence>
<dbReference type="InterPro" id="IPR001315">
    <property type="entry name" value="CARD"/>
</dbReference>
<name>A0A4W6BRN9_LATCA</name>
<keyword evidence="8" id="KW-1185">Reference proteome</keyword>
<evidence type="ECO:0000313" key="7">
    <source>
        <dbReference type="Ensembl" id="ENSLCAP00010003829.1"/>
    </source>
</evidence>
<dbReference type="Proteomes" id="UP000314980">
    <property type="component" value="Unassembled WGS sequence"/>
</dbReference>
<reference evidence="8" key="1">
    <citation type="submission" date="2015-09" db="EMBL/GenBank/DDBJ databases">
        <authorList>
            <person name="Sai Rama Sridatta P."/>
        </authorList>
    </citation>
    <scope>NUCLEOTIDE SEQUENCE [LARGE SCALE GENOMIC DNA]</scope>
</reference>
<keyword evidence="4" id="KW-0391">Immunity</keyword>
<dbReference type="InterPro" id="IPR011029">
    <property type="entry name" value="DEATH-like_dom_sf"/>
</dbReference>
<proteinExistence type="predicted"/>
<protein>
    <recommendedName>
        <fullName evidence="6">CARD domain-containing protein</fullName>
    </recommendedName>
</protein>
<dbReference type="Ensembl" id="ENSLCAT00010003931.1">
    <property type="protein sequence ID" value="ENSLCAP00010003829.1"/>
    <property type="gene ID" value="ENSLCAG00010001969.1"/>
</dbReference>
<dbReference type="GO" id="GO:0006954">
    <property type="term" value="P:inflammatory response"/>
    <property type="evidence" value="ECO:0007669"/>
    <property type="project" value="UniProtKB-KW"/>
</dbReference>
<dbReference type="Gene3D" id="1.10.533.10">
    <property type="entry name" value="Death Domain, Fas"/>
    <property type="match status" value="1"/>
</dbReference>
<keyword evidence="5" id="KW-0395">Inflammatory response</keyword>
<comment type="subcellular location">
    <subcellularLocation>
        <location evidence="1">Cytoplasm</location>
        <location evidence="1">Cytosol</location>
    </subcellularLocation>
</comment>
<evidence type="ECO:0000259" key="6">
    <source>
        <dbReference type="PROSITE" id="PS50209"/>
    </source>
</evidence>
<feature type="domain" description="CARD" evidence="6">
    <location>
        <begin position="27"/>
        <end position="118"/>
    </location>
</feature>
<dbReference type="InParanoid" id="A0A4W6BRN9"/>
<evidence type="ECO:0000313" key="8">
    <source>
        <dbReference type="Proteomes" id="UP000314980"/>
    </source>
</evidence>
<sequence length="119" mass="13555">MKAETPTSLKCLLKIHTQTSSSVSPKKMSLRKHFVDEHQCDLIDRVSNIGPILDNLLKDGVIQQEDYDQIRAIPTTQEKMRKLYGGPLKAGGHESKDIFYRTLEEKEPCLISDLNRNES</sequence>
<dbReference type="SUPFAM" id="SSF47986">
    <property type="entry name" value="DEATH domain"/>
    <property type="match status" value="1"/>
</dbReference>
<dbReference type="PANTHER" id="PTHR46985:SF2">
    <property type="entry name" value="APOPTOSIS-ASSOCIATED SPECK-LIKE PROTEIN CONTAINING A CARD"/>
    <property type="match status" value="1"/>
</dbReference>
<evidence type="ECO:0000256" key="4">
    <source>
        <dbReference type="ARBA" id="ARBA00022859"/>
    </source>
</evidence>
<dbReference type="GeneTree" id="ENSGT01020000230697"/>
<reference evidence="7" key="2">
    <citation type="submission" date="2025-08" db="UniProtKB">
        <authorList>
            <consortium name="Ensembl"/>
        </authorList>
    </citation>
    <scope>IDENTIFICATION</scope>
</reference>
<dbReference type="GO" id="GO:0005829">
    <property type="term" value="C:cytosol"/>
    <property type="evidence" value="ECO:0007669"/>
    <property type="project" value="UniProtKB-SubCell"/>
</dbReference>
<dbReference type="PROSITE" id="PS50209">
    <property type="entry name" value="CARD"/>
    <property type="match status" value="1"/>
</dbReference>
<keyword evidence="3" id="KW-0399">Innate immunity</keyword>
<dbReference type="PANTHER" id="PTHR46985">
    <property type="entry name" value="NACHT, LRR AND PYD DOMAINS-CONTAINING PROTEIN 1"/>
    <property type="match status" value="1"/>
</dbReference>
<reference evidence="7" key="3">
    <citation type="submission" date="2025-09" db="UniProtKB">
        <authorList>
            <consortium name="Ensembl"/>
        </authorList>
    </citation>
    <scope>IDENTIFICATION</scope>
</reference>
<evidence type="ECO:0000256" key="5">
    <source>
        <dbReference type="ARBA" id="ARBA00023198"/>
    </source>
</evidence>
<dbReference type="GO" id="GO:0045087">
    <property type="term" value="P:innate immune response"/>
    <property type="evidence" value="ECO:0007669"/>
    <property type="project" value="UniProtKB-KW"/>
</dbReference>
<dbReference type="CDD" id="cd08330">
    <property type="entry name" value="CARD_ASC_NALP1"/>
    <property type="match status" value="1"/>
</dbReference>
<dbReference type="AlphaFoldDB" id="A0A4W6BRN9"/>
<dbReference type="InterPro" id="IPR051249">
    <property type="entry name" value="NLRP_Inflammasome"/>
</dbReference>
<accession>A0A4W6BRN9</accession>
<dbReference type="FunFam" id="1.10.533.10:FF:000013">
    <property type="entry name" value="Apoptosis-associated speck-like protein containing a CARD"/>
    <property type="match status" value="1"/>
</dbReference>
<dbReference type="STRING" id="8187.ENSLCAP00010003829"/>
<keyword evidence="2" id="KW-0963">Cytoplasm</keyword>
<dbReference type="InterPro" id="IPR033516">
    <property type="entry name" value="CARD8/ASC/NALP1_CARD"/>
</dbReference>
<organism evidence="7 8">
    <name type="scientific">Lates calcarifer</name>
    <name type="common">Barramundi</name>
    <name type="synonym">Holocentrus calcarifer</name>
    <dbReference type="NCBI Taxonomy" id="8187"/>
    <lineage>
        <taxon>Eukaryota</taxon>
        <taxon>Metazoa</taxon>
        <taxon>Chordata</taxon>
        <taxon>Craniata</taxon>
        <taxon>Vertebrata</taxon>
        <taxon>Euteleostomi</taxon>
        <taxon>Actinopterygii</taxon>
        <taxon>Neopterygii</taxon>
        <taxon>Teleostei</taxon>
        <taxon>Neoteleostei</taxon>
        <taxon>Acanthomorphata</taxon>
        <taxon>Carangaria</taxon>
        <taxon>Carangaria incertae sedis</taxon>
        <taxon>Centropomidae</taxon>
        <taxon>Lates</taxon>
    </lineage>
</organism>
<dbReference type="GO" id="GO:0042981">
    <property type="term" value="P:regulation of apoptotic process"/>
    <property type="evidence" value="ECO:0007669"/>
    <property type="project" value="InterPro"/>
</dbReference>
<dbReference type="Pfam" id="PF00619">
    <property type="entry name" value="CARD"/>
    <property type="match status" value="1"/>
</dbReference>